<feature type="compositionally biased region" description="Basic and acidic residues" evidence="1">
    <location>
        <begin position="66"/>
        <end position="85"/>
    </location>
</feature>
<gene>
    <name evidence="2" type="ORF">Y1Q_0006451</name>
</gene>
<keyword evidence="3" id="KW-1185">Reference proteome</keyword>
<feature type="region of interest" description="Disordered" evidence="1">
    <location>
        <begin position="1"/>
        <end position="41"/>
    </location>
</feature>
<evidence type="ECO:0000313" key="2">
    <source>
        <dbReference type="EMBL" id="KYO33351.1"/>
    </source>
</evidence>
<evidence type="ECO:0000313" key="3">
    <source>
        <dbReference type="Proteomes" id="UP000050525"/>
    </source>
</evidence>
<organism evidence="2 3">
    <name type="scientific">Alligator mississippiensis</name>
    <name type="common">American alligator</name>
    <dbReference type="NCBI Taxonomy" id="8496"/>
    <lineage>
        <taxon>Eukaryota</taxon>
        <taxon>Metazoa</taxon>
        <taxon>Chordata</taxon>
        <taxon>Craniata</taxon>
        <taxon>Vertebrata</taxon>
        <taxon>Euteleostomi</taxon>
        <taxon>Archelosauria</taxon>
        <taxon>Archosauria</taxon>
        <taxon>Crocodylia</taxon>
        <taxon>Alligatoridae</taxon>
        <taxon>Alligatorinae</taxon>
        <taxon>Alligator</taxon>
    </lineage>
</organism>
<dbReference type="Proteomes" id="UP000050525">
    <property type="component" value="Unassembled WGS sequence"/>
</dbReference>
<evidence type="ECO:0000256" key="1">
    <source>
        <dbReference type="SAM" id="MobiDB-lite"/>
    </source>
</evidence>
<accession>A0A151N9A4</accession>
<dbReference type="EMBL" id="AKHW03003697">
    <property type="protein sequence ID" value="KYO33351.1"/>
    <property type="molecule type" value="Genomic_DNA"/>
</dbReference>
<protein>
    <submittedName>
        <fullName evidence="2">Uncharacterized protein</fullName>
    </submittedName>
</protein>
<name>A0A151N9A4_ALLMI</name>
<proteinExistence type="predicted"/>
<comment type="caution">
    <text evidence="2">The sequence shown here is derived from an EMBL/GenBank/DDBJ whole genome shotgun (WGS) entry which is preliminary data.</text>
</comment>
<feature type="region of interest" description="Disordered" evidence="1">
    <location>
        <begin position="64"/>
        <end position="85"/>
    </location>
</feature>
<sequence>MATKDTSGQVRAHAGAAPEPLPPPEAILATPPTGPLPRTVPDTRRCWERMLRPRPGADVCSFVSSQEKRKEKNQHWHFKDPTREADTKRLRSAQASCNLVLASLSVLCNKVPCQSNNHLRLHSGSLGLERQ</sequence>
<reference evidence="2 3" key="1">
    <citation type="journal article" date="2012" name="Genome Biol.">
        <title>Sequencing three crocodilian genomes to illuminate the evolution of archosaurs and amniotes.</title>
        <authorList>
            <person name="St John J.A."/>
            <person name="Braun E.L."/>
            <person name="Isberg S.R."/>
            <person name="Miles L.G."/>
            <person name="Chong A.Y."/>
            <person name="Gongora J."/>
            <person name="Dalzell P."/>
            <person name="Moran C."/>
            <person name="Bed'hom B."/>
            <person name="Abzhanov A."/>
            <person name="Burgess S.C."/>
            <person name="Cooksey A.M."/>
            <person name="Castoe T.A."/>
            <person name="Crawford N.G."/>
            <person name="Densmore L.D."/>
            <person name="Drew J.C."/>
            <person name="Edwards S.V."/>
            <person name="Faircloth B.C."/>
            <person name="Fujita M.K."/>
            <person name="Greenwold M.J."/>
            <person name="Hoffmann F.G."/>
            <person name="Howard J.M."/>
            <person name="Iguchi T."/>
            <person name="Janes D.E."/>
            <person name="Khan S.Y."/>
            <person name="Kohno S."/>
            <person name="de Koning A.J."/>
            <person name="Lance S.L."/>
            <person name="McCarthy F.M."/>
            <person name="McCormack J.E."/>
            <person name="Merchant M.E."/>
            <person name="Peterson D.G."/>
            <person name="Pollock D.D."/>
            <person name="Pourmand N."/>
            <person name="Raney B.J."/>
            <person name="Roessler K.A."/>
            <person name="Sanford J.R."/>
            <person name="Sawyer R.H."/>
            <person name="Schmidt C.J."/>
            <person name="Triplett E.W."/>
            <person name="Tuberville T.D."/>
            <person name="Venegas-Anaya M."/>
            <person name="Howard J.T."/>
            <person name="Jarvis E.D."/>
            <person name="Guillette L.J.Jr."/>
            <person name="Glenn T.C."/>
            <person name="Green R.E."/>
            <person name="Ray D.A."/>
        </authorList>
    </citation>
    <scope>NUCLEOTIDE SEQUENCE [LARGE SCALE GENOMIC DNA]</scope>
    <source>
        <strain evidence="2">KSC_2009_1</strain>
    </source>
</reference>
<dbReference type="AlphaFoldDB" id="A0A151N9A4"/>